<dbReference type="AlphaFoldDB" id="A0A8S0PL94"/>
<proteinExistence type="predicted"/>
<evidence type="ECO:0000313" key="1">
    <source>
        <dbReference type="EMBL" id="CAA2954127.1"/>
    </source>
</evidence>
<dbReference type="Gramene" id="OE9A094710T1">
    <property type="protein sequence ID" value="OE9A094710C1"/>
    <property type="gene ID" value="OE9A094710"/>
</dbReference>
<dbReference type="EMBL" id="CACTIH010000107">
    <property type="protein sequence ID" value="CAA2954127.1"/>
    <property type="molecule type" value="Genomic_DNA"/>
</dbReference>
<keyword evidence="2" id="KW-1185">Reference proteome</keyword>
<feature type="non-terminal residue" evidence="1">
    <location>
        <position position="1"/>
    </location>
</feature>
<gene>
    <name evidence="1" type="ORF">OLEA9_A094710</name>
</gene>
<evidence type="ECO:0000313" key="2">
    <source>
        <dbReference type="Proteomes" id="UP000594638"/>
    </source>
</evidence>
<accession>A0A8S0PL94</accession>
<organism evidence="1 2">
    <name type="scientific">Olea europaea subsp. europaea</name>
    <dbReference type="NCBI Taxonomy" id="158383"/>
    <lineage>
        <taxon>Eukaryota</taxon>
        <taxon>Viridiplantae</taxon>
        <taxon>Streptophyta</taxon>
        <taxon>Embryophyta</taxon>
        <taxon>Tracheophyta</taxon>
        <taxon>Spermatophyta</taxon>
        <taxon>Magnoliopsida</taxon>
        <taxon>eudicotyledons</taxon>
        <taxon>Gunneridae</taxon>
        <taxon>Pentapetalae</taxon>
        <taxon>asterids</taxon>
        <taxon>lamiids</taxon>
        <taxon>Lamiales</taxon>
        <taxon>Oleaceae</taxon>
        <taxon>Oleeae</taxon>
        <taxon>Olea</taxon>
    </lineage>
</organism>
<name>A0A8S0PL94_OLEEU</name>
<protein>
    <submittedName>
        <fullName evidence="1">Uncharacterized protein</fullName>
    </submittedName>
</protein>
<dbReference type="Proteomes" id="UP000594638">
    <property type="component" value="Unassembled WGS sequence"/>
</dbReference>
<sequence>DLRKSGKMKGAYVEAGLGVLEENPQYRQAPPLVQAERGLKMCFANSDRLFEVAYYP</sequence>
<reference evidence="1 2" key="1">
    <citation type="submission" date="2019-12" db="EMBL/GenBank/DDBJ databases">
        <authorList>
            <person name="Alioto T."/>
            <person name="Alioto T."/>
            <person name="Gomez Garrido J."/>
        </authorList>
    </citation>
    <scope>NUCLEOTIDE SEQUENCE [LARGE SCALE GENOMIC DNA]</scope>
</reference>
<comment type="caution">
    <text evidence="1">The sequence shown here is derived from an EMBL/GenBank/DDBJ whole genome shotgun (WGS) entry which is preliminary data.</text>
</comment>